<name>A0A0G1KSY5_9BACT</name>
<keyword evidence="1" id="KW-1133">Transmembrane helix</keyword>
<dbReference type="EMBL" id="LCJW01000003">
    <property type="protein sequence ID" value="KKT86721.1"/>
    <property type="molecule type" value="Genomic_DNA"/>
</dbReference>
<protein>
    <submittedName>
        <fullName evidence="2">Polypeptide-transport-associated domain protein FtsQ-type</fullName>
    </submittedName>
</protein>
<gene>
    <name evidence="2" type="ORF">UW84_C0003G0003</name>
</gene>
<dbReference type="AlphaFoldDB" id="A0A0G1KSY5"/>
<accession>A0A0G1KSY5</accession>
<keyword evidence="1" id="KW-0812">Transmembrane</keyword>
<feature type="transmembrane region" description="Helical" evidence="1">
    <location>
        <begin position="20"/>
        <end position="41"/>
    </location>
</feature>
<proteinExistence type="predicted"/>
<sequence>MLQKRLRTPFDSPFNRLGRLLRRLLPLFILFLFIFLANNLFTVRKIECVFNNDACSSAVFEKLNKYLGSNVLLINQKDISSSINSLLSVENIKIGFKVFNTLSLRLNGRLVSLNAQVSLTQELPRLSLDDVSLSSDSAEFIKPTEEINQFNKTVNFSNFEIWDNGLMSPVASAESKIKYLFTEKPDIIVNIPFDEDNLVQALQSYEYLTTIKKDTKVIDLRFKNPILR</sequence>
<reference evidence="2 3" key="1">
    <citation type="journal article" date="2015" name="Nature">
        <title>rRNA introns, odd ribosomes, and small enigmatic genomes across a large radiation of phyla.</title>
        <authorList>
            <person name="Brown C.T."/>
            <person name="Hug L.A."/>
            <person name="Thomas B.C."/>
            <person name="Sharon I."/>
            <person name="Castelle C.J."/>
            <person name="Singh A."/>
            <person name="Wilkins M.J."/>
            <person name="Williams K.H."/>
            <person name="Banfield J.F."/>
        </authorList>
    </citation>
    <scope>NUCLEOTIDE SEQUENCE [LARGE SCALE GENOMIC DNA]</scope>
</reference>
<evidence type="ECO:0000256" key="1">
    <source>
        <dbReference type="SAM" id="Phobius"/>
    </source>
</evidence>
<evidence type="ECO:0000313" key="3">
    <source>
        <dbReference type="Proteomes" id="UP000034797"/>
    </source>
</evidence>
<evidence type="ECO:0000313" key="2">
    <source>
        <dbReference type="EMBL" id="KKT86721.1"/>
    </source>
</evidence>
<organism evidence="2 3">
    <name type="scientific">Candidatus Collierbacteria bacterium GW2011_GWA2_44_99</name>
    <dbReference type="NCBI Taxonomy" id="1618380"/>
    <lineage>
        <taxon>Bacteria</taxon>
        <taxon>Candidatus Collieribacteriota</taxon>
    </lineage>
</organism>
<keyword evidence="1" id="KW-0472">Membrane</keyword>
<comment type="caution">
    <text evidence="2">The sequence shown here is derived from an EMBL/GenBank/DDBJ whole genome shotgun (WGS) entry which is preliminary data.</text>
</comment>
<dbReference type="Proteomes" id="UP000034797">
    <property type="component" value="Unassembled WGS sequence"/>
</dbReference>